<gene>
    <name evidence="1" type="ORF">Gotri_007589</name>
</gene>
<dbReference type="Proteomes" id="UP000593568">
    <property type="component" value="Unassembled WGS sequence"/>
</dbReference>
<comment type="caution">
    <text evidence="1">The sequence shown here is derived from an EMBL/GenBank/DDBJ whole genome shotgun (WGS) entry which is preliminary data.</text>
</comment>
<dbReference type="EMBL" id="JABEZW010000008">
    <property type="protein sequence ID" value="MBA0772170.1"/>
    <property type="molecule type" value="Genomic_DNA"/>
</dbReference>
<reference evidence="1 2" key="1">
    <citation type="journal article" date="2019" name="Genome Biol. Evol.">
        <title>Insights into the evolution of the New World diploid cottons (Gossypium, subgenus Houzingenia) based on genome sequencing.</title>
        <authorList>
            <person name="Grover C.E."/>
            <person name="Arick M.A. 2nd"/>
            <person name="Thrash A."/>
            <person name="Conover J.L."/>
            <person name="Sanders W.S."/>
            <person name="Peterson D.G."/>
            <person name="Frelichowski J.E."/>
            <person name="Scheffler J.A."/>
            <person name="Scheffler B.E."/>
            <person name="Wendel J.F."/>
        </authorList>
    </citation>
    <scope>NUCLEOTIDE SEQUENCE [LARGE SCALE GENOMIC DNA]</scope>
    <source>
        <strain evidence="1">8</strain>
        <tissue evidence="1">Leaf</tissue>
    </source>
</reference>
<keyword evidence="2" id="KW-1185">Reference proteome</keyword>
<sequence>MAIQRITVCVGRCGKFGHRKDQVSNGKSSIGSEFRHDMGRFSTLSHAVDDYGWNEKKLEPEERGGIKINPRKQEGQLKKQCEKLTGKFKDVVFDSTPLTSPSLGFHFKASSSNQIVLDLARLDSLIGPPFGVNIIDRTPSNHIVNLNHVPSPLKDVGKLASFIVSKDMAIVTPQNRA</sequence>
<name>A0A7J9EGK7_9ROSI</name>
<protein>
    <submittedName>
        <fullName evidence="1">Uncharacterized protein</fullName>
    </submittedName>
</protein>
<proteinExistence type="predicted"/>
<evidence type="ECO:0000313" key="2">
    <source>
        <dbReference type="Proteomes" id="UP000593568"/>
    </source>
</evidence>
<evidence type="ECO:0000313" key="1">
    <source>
        <dbReference type="EMBL" id="MBA0772170.1"/>
    </source>
</evidence>
<dbReference type="AlphaFoldDB" id="A0A7J9EGK7"/>
<accession>A0A7J9EGK7</accession>
<organism evidence="1 2">
    <name type="scientific">Gossypium trilobum</name>
    <dbReference type="NCBI Taxonomy" id="34281"/>
    <lineage>
        <taxon>Eukaryota</taxon>
        <taxon>Viridiplantae</taxon>
        <taxon>Streptophyta</taxon>
        <taxon>Embryophyta</taxon>
        <taxon>Tracheophyta</taxon>
        <taxon>Spermatophyta</taxon>
        <taxon>Magnoliopsida</taxon>
        <taxon>eudicotyledons</taxon>
        <taxon>Gunneridae</taxon>
        <taxon>Pentapetalae</taxon>
        <taxon>rosids</taxon>
        <taxon>malvids</taxon>
        <taxon>Malvales</taxon>
        <taxon>Malvaceae</taxon>
        <taxon>Malvoideae</taxon>
        <taxon>Gossypium</taxon>
    </lineage>
</organism>